<feature type="domain" description="Beta-ketoacyl synthase-like N-terminal" evidence="4">
    <location>
        <begin position="35"/>
        <end position="68"/>
    </location>
</feature>
<accession>A0ABV1WD93</accession>
<dbReference type="SUPFAM" id="SSF53901">
    <property type="entry name" value="Thiolase-like"/>
    <property type="match status" value="1"/>
</dbReference>
<dbReference type="EMBL" id="JBEPCU010000947">
    <property type="protein sequence ID" value="MER6982140.1"/>
    <property type="molecule type" value="Genomic_DNA"/>
</dbReference>
<evidence type="ECO:0000256" key="2">
    <source>
        <dbReference type="ARBA" id="ARBA00022679"/>
    </source>
</evidence>
<feature type="domain" description="Polyketide synthase NorB/C/GfsB-E-like docking" evidence="5">
    <location>
        <begin position="3"/>
        <end position="31"/>
    </location>
</feature>
<evidence type="ECO:0000256" key="1">
    <source>
        <dbReference type="ARBA" id="ARBA00001957"/>
    </source>
</evidence>
<keyword evidence="7" id="KW-1185">Reference proteome</keyword>
<comment type="caution">
    <text evidence="6">The sequence shown here is derived from an EMBL/GenBank/DDBJ whole genome shotgun (WGS) entry which is preliminary data.</text>
</comment>
<dbReference type="PANTHER" id="PTHR43775:SF51">
    <property type="entry name" value="INACTIVE PHENOLPHTHIOCEROL SYNTHESIS POLYKETIDE SYNTHASE TYPE I PKS1-RELATED"/>
    <property type="match status" value="1"/>
</dbReference>
<reference evidence="6 7" key="1">
    <citation type="submission" date="2024-06" db="EMBL/GenBank/DDBJ databases">
        <title>The Natural Products Discovery Center: Release of the First 8490 Sequenced Strains for Exploring Actinobacteria Biosynthetic Diversity.</title>
        <authorList>
            <person name="Kalkreuter E."/>
            <person name="Kautsar S.A."/>
            <person name="Yang D."/>
            <person name="Bader C.D."/>
            <person name="Teijaro C.N."/>
            <person name="Fluegel L."/>
            <person name="Davis C.M."/>
            <person name="Simpson J.R."/>
            <person name="Lauterbach L."/>
            <person name="Steele A.D."/>
            <person name="Gui C."/>
            <person name="Meng S."/>
            <person name="Li G."/>
            <person name="Viehrig K."/>
            <person name="Ye F."/>
            <person name="Su P."/>
            <person name="Kiefer A.F."/>
            <person name="Nichols A."/>
            <person name="Cepeda A.J."/>
            <person name="Yan W."/>
            <person name="Fan B."/>
            <person name="Jiang Y."/>
            <person name="Adhikari A."/>
            <person name="Zheng C.-J."/>
            <person name="Schuster L."/>
            <person name="Cowan T.M."/>
            <person name="Smanski M.J."/>
            <person name="Chevrette M.G."/>
            <person name="De Carvalho L.P.S."/>
            <person name="Shen B."/>
        </authorList>
    </citation>
    <scope>NUCLEOTIDE SEQUENCE [LARGE SCALE GENOMIC DNA]</scope>
    <source>
        <strain evidence="6 7">NPDC000634</strain>
    </source>
</reference>
<dbReference type="InterPro" id="IPR015083">
    <property type="entry name" value="NorB/c/GfsB-D-like_docking"/>
</dbReference>
<dbReference type="InterPro" id="IPR016039">
    <property type="entry name" value="Thiolase-like"/>
</dbReference>
<dbReference type="PANTHER" id="PTHR43775">
    <property type="entry name" value="FATTY ACID SYNTHASE"/>
    <property type="match status" value="1"/>
</dbReference>
<dbReference type="Gene3D" id="3.40.47.10">
    <property type="match status" value="1"/>
</dbReference>
<evidence type="ECO:0000256" key="3">
    <source>
        <dbReference type="ARBA" id="ARBA00023268"/>
    </source>
</evidence>
<evidence type="ECO:0000313" key="6">
    <source>
        <dbReference type="EMBL" id="MER6982140.1"/>
    </source>
</evidence>
<dbReference type="Proteomes" id="UP001458415">
    <property type="component" value="Unassembled WGS sequence"/>
</dbReference>
<feature type="non-terminal residue" evidence="6">
    <location>
        <position position="70"/>
    </location>
</feature>
<proteinExistence type="predicted"/>
<comment type="cofactor">
    <cofactor evidence="1">
        <name>pantetheine 4'-phosphate</name>
        <dbReference type="ChEBI" id="CHEBI:47942"/>
    </cofactor>
</comment>
<dbReference type="Pfam" id="PF08990">
    <property type="entry name" value="Docking"/>
    <property type="match status" value="1"/>
</dbReference>
<evidence type="ECO:0000313" key="7">
    <source>
        <dbReference type="Proteomes" id="UP001458415"/>
    </source>
</evidence>
<evidence type="ECO:0000259" key="5">
    <source>
        <dbReference type="Pfam" id="PF08990"/>
    </source>
</evidence>
<dbReference type="InterPro" id="IPR014030">
    <property type="entry name" value="Ketoacyl_synth_N"/>
</dbReference>
<sequence>MSTSVEQVVEALRKSLMDNERLRQENSRLAAVSGEPIAIVGMACRFPGGADTPEALWRLVADGRDATSGF</sequence>
<organism evidence="6 7">
    <name type="scientific">Streptomyces carpinensis</name>
    <dbReference type="NCBI Taxonomy" id="66369"/>
    <lineage>
        <taxon>Bacteria</taxon>
        <taxon>Bacillati</taxon>
        <taxon>Actinomycetota</taxon>
        <taxon>Actinomycetes</taxon>
        <taxon>Kitasatosporales</taxon>
        <taxon>Streptomycetaceae</taxon>
        <taxon>Streptomyces</taxon>
    </lineage>
</organism>
<dbReference type="Pfam" id="PF00109">
    <property type="entry name" value="ketoacyl-synt"/>
    <property type="match status" value="1"/>
</dbReference>
<protein>
    <submittedName>
        <fullName evidence="6">Polyketide synthase docking domain-containing protein</fullName>
    </submittedName>
</protein>
<keyword evidence="3" id="KW-0511">Multifunctional enzyme</keyword>
<evidence type="ECO:0000259" key="4">
    <source>
        <dbReference type="Pfam" id="PF00109"/>
    </source>
</evidence>
<name>A0ABV1WD93_9ACTN</name>
<gene>
    <name evidence="6" type="ORF">ABT317_35505</name>
</gene>
<keyword evidence="2" id="KW-0808">Transferase</keyword>
<dbReference type="InterPro" id="IPR050091">
    <property type="entry name" value="PKS_NRPS_Biosynth_Enz"/>
</dbReference>